<dbReference type="RefSeq" id="WP_197661550.1">
    <property type="nucleotide sequence ID" value="NZ_JAEAGR010000010.1"/>
</dbReference>
<dbReference type="AlphaFoldDB" id="A0A8J7H7T6"/>
<organism evidence="1 2">
    <name type="scientific">Mobilitalea sibirica</name>
    <dbReference type="NCBI Taxonomy" id="1462919"/>
    <lineage>
        <taxon>Bacteria</taxon>
        <taxon>Bacillati</taxon>
        <taxon>Bacillota</taxon>
        <taxon>Clostridia</taxon>
        <taxon>Lachnospirales</taxon>
        <taxon>Lachnospiraceae</taxon>
        <taxon>Mobilitalea</taxon>
    </lineage>
</organism>
<comment type="caution">
    <text evidence="1">The sequence shown here is derived from an EMBL/GenBank/DDBJ whole genome shotgun (WGS) entry which is preliminary data.</text>
</comment>
<dbReference type="EMBL" id="JAEAGR010000010">
    <property type="protein sequence ID" value="MBH1941341.1"/>
    <property type="molecule type" value="Genomic_DNA"/>
</dbReference>
<protein>
    <submittedName>
        <fullName evidence="1">Uncharacterized protein</fullName>
    </submittedName>
</protein>
<gene>
    <name evidence="1" type="ORF">I5677_10595</name>
</gene>
<keyword evidence="2" id="KW-1185">Reference proteome</keyword>
<proteinExistence type="predicted"/>
<evidence type="ECO:0000313" key="1">
    <source>
        <dbReference type="EMBL" id="MBH1941341.1"/>
    </source>
</evidence>
<name>A0A8J7H7T6_9FIRM</name>
<evidence type="ECO:0000313" key="2">
    <source>
        <dbReference type="Proteomes" id="UP000623269"/>
    </source>
</evidence>
<accession>A0A8J7H7T6</accession>
<dbReference type="Proteomes" id="UP000623269">
    <property type="component" value="Unassembled WGS sequence"/>
</dbReference>
<sequence>MLKLELLLDEINYNALIESLLPKLLEDISKQDNKLGKVGQLLMDMKDYPIQMITAALDTLPQKSKNELIVNLISIYNEDITKGINHILEKQQISADVLDIKLNNI</sequence>
<reference evidence="1" key="1">
    <citation type="submission" date="2020-12" db="EMBL/GenBank/DDBJ databases">
        <title>M. sibirica DSM 26468T genome.</title>
        <authorList>
            <person name="Thieme N."/>
            <person name="Rettenmaier R."/>
            <person name="Zverlov V."/>
            <person name="Liebl W."/>
        </authorList>
    </citation>
    <scope>NUCLEOTIDE SEQUENCE</scope>
    <source>
        <strain evidence="1">DSM 26468</strain>
    </source>
</reference>